<dbReference type="AlphaFoldDB" id="A0A4Y6URD2"/>
<dbReference type="GO" id="GO:0005524">
    <property type="term" value="F:ATP binding"/>
    <property type="evidence" value="ECO:0007669"/>
    <property type="project" value="UniProtKB-KW"/>
</dbReference>
<reference evidence="1 2" key="1">
    <citation type="submission" date="2019-06" db="EMBL/GenBank/DDBJ databases">
        <title>Saccharibacillus brassicae sp. nov., an endophytic bacterium isolated from Chinese cabbage seeds (Brassica pekinensis).</title>
        <authorList>
            <person name="Jiang L."/>
            <person name="Lee J."/>
            <person name="Kim S.W."/>
        </authorList>
    </citation>
    <scope>NUCLEOTIDE SEQUENCE [LARGE SCALE GENOMIC DNA]</scope>
    <source>
        <strain evidence="2">KCTC 43072 / ATSA2</strain>
    </source>
</reference>
<dbReference type="Gene3D" id="3.40.50.300">
    <property type="entry name" value="P-loop containing nucleotide triphosphate hydrolases"/>
    <property type="match status" value="1"/>
</dbReference>
<gene>
    <name evidence="1" type="ORF">FFV09_04485</name>
</gene>
<dbReference type="Pfam" id="PF13671">
    <property type="entry name" value="AAA_33"/>
    <property type="match status" value="1"/>
</dbReference>
<keyword evidence="1" id="KW-0547">Nucleotide-binding</keyword>
<dbReference type="Proteomes" id="UP000316968">
    <property type="component" value="Chromosome"/>
</dbReference>
<dbReference type="PANTHER" id="PTHR12083">
    <property type="entry name" value="BIFUNCTIONAL POLYNUCLEOTIDE PHOSPHATASE/KINASE"/>
    <property type="match status" value="1"/>
</dbReference>
<dbReference type="GO" id="GO:0046403">
    <property type="term" value="F:polynucleotide 3'-phosphatase activity"/>
    <property type="evidence" value="ECO:0007669"/>
    <property type="project" value="TreeGrafter"/>
</dbReference>
<dbReference type="InterPro" id="IPR027417">
    <property type="entry name" value="P-loop_NTPase"/>
</dbReference>
<dbReference type="OrthoDB" id="8564590at2"/>
<keyword evidence="1" id="KW-0067">ATP-binding</keyword>
<keyword evidence="2" id="KW-1185">Reference proteome</keyword>
<evidence type="ECO:0000313" key="2">
    <source>
        <dbReference type="Proteomes" id="UP000316968"/>
    </source>
</evidence>
<dbReference type="GO" id="GO:0006281">
    <property type="term" value="P:DNA repair"/>
    <property type="evidence" value="ECO:0007669"/>
    <property type="project" value="TreeGrafter"/>
</dbReference>
<sequence>MECVILIGIQASGKSTFYKERYVDTHLRLNMDMLKTRHREKLLLNALLEAKQPFVVDNTNPLPEDRMTYIEAAKRHRFSVVGCYFEPDYAESIRRNAQRTGKSFVREIGIRSVLNKLVRPSIGEGFDELYTVTSAGGTFTLEKTADV</sequence>
<protein>
    <submittedName>
        <fullName evidence="1">ATP-binding protein</fullName>
    </submittedName>
</protein>
<organism evidence="1 2">
    <name type="scientific">Saccharibacillus brassicae</name>
    <dbReference type="NCBI Taxonomy" id="2583377"/>
    <lineage>
        <taxon>Bacteria</taxon>
        <taxon>Bacillati</taxon>
        <taxon>Bacillota</taxon>
        <taxon>Bacilli</taxon>
        <taxon>Bacillales</taxon>
        <taxon>Paenibacillaceae</taxon>
        <taxon>Saccharibacillus</taxon>
    </lineage>
</organism>
<evidence type="ECO:0000313" key="1">
    <source>
        <dbReference type="EMBL" id="QDH20179.1"/>
    </source>
</evidence>
<dbReference type="GO" id="GO:0046404">
    <property type="term" value="F:ATP-dependent polydeoxyribonucleotide 5'-hydroxyl-kinase activity"/>
    <property type="evidence" value="ECO:0007669"/>
    <property type="project" value="TreeGrafter"/>
</dbReference>
<proteinExistence type="predicted"/>
<accession>A0A4Y6URD2</accession>
<dbReference type="GO" id="GO:0003690">
    <property type="term" value="F:double-stranded DNA binding"/>
    <property type="evidence" value="ECO:0007669"/>
    <property type="project" value="TreeGrafter"/>
</dbReference>
<dbReference type="RefSeq" id="WP_141446565.1">
    <property type="nucleotide sequence ID" value="NZ_CP041217.1"/>
</dbReference>
<dbReference type="EMBL" id="CP041217">
    <property type="protein sequence ID" value="QDH20179.1"/>
    <property type="molecule type" value="Genomic_DNA"/>
</dbReference>
<name>A0A4Y6URD2_SACBS</name>
<dbReference type="KEGG" id="saca:FFV09_04485"/>
<dbReference type="SUPFAM" id="SSF52540">
    <property type="entry name" value="P-loop containing nucleoside triphosphate hydrolases"/>
    <property type="match status" value="1"/>
</dbReference>
<dbReference type="PANTHER" id="PTHR12083:SF9">
    <property type="entry name" value="BIFUNCTIONAL POLYNUCLEOTIDE PHOSPHATASE_KINASE"/>
    <property type="match status" value="1"/>
</dbReference>